<organism evidence="1 2">
    <name type="scientific">Brachionus plicatilis</name>
    <name type="common">Marine rotifer</name>
    <name type="synonym">Brachionus muelleri</name>
    <dbReference type="NCBI Taxonomy" id="10195"/>
    <lineage>
        <taxon>Eukaryota</taxon>
        <taxon>Metazoa</taxon>
        <taxon>Spiralia</taxon>
        <taxon>Gnathifera</taxon>
        <taxon>Rotifera</taxon>
        <taxon>Eurotatoria</taxon>
        <taxon>Monogononta</taxon>
        <taxon>Pseudotrocha</taxon>
        <taxon>Ploima</taxon>
        <taxon>Brachionidae</taxon>
        <taxon>Brachionus</taxon>
    </lineage>
</organism>
<dbReference type="EMBL" id="REGN01003185">
    <property type="protein sequence ID" value="RNA23994.1"/>
    <property type="molecule type" value="Genomic_DNA"/>
</dbReference>
<proteinExistence type="predicted"/>
<dbReference type="Proteomes" id="UP000276133">
    <property type="component" value="Unassembled WGS sequence"/>
</dbReference>
<reference evidence="1 2" key="1">
    <citation type="journal article" date="2018" name="Sci. Rep.">
        <title>Genomic signatures of local adaptation to the degree of environmental predictability in rotifers.</title>
        <authorList>
            <person name="Franch-Gras L."/>
            <person name="Hahn C."/>
            <person name="Garcia-Roger E.M."/>
            <person name="Carmona M.J."/>
            <person name="Serra M."/>
            <person name="Gomez A."/>
        </authorList>
    </citation>
    <scope>NUCLEOTIDE SEQUENCE [LARGE SCALE GENOMIC DNA]</scope>
    <source>
        <strain evidence="1">HYR1</strain>
    </source>
</reference>
<sequence>MVKFDPDMMYFCLIMKIAASVATSYLETVLCQKKELDLDVYADRVRAIEALVGTRVQIGEVKVNIKNCSQTFMDQLHHLLNLSTVDLNVKLLILFLKFN</sequence>
<comment type="caution">
    <text evidence="1">The sequence shown here is derived from an EMBL/GenBank/DDBJ whole genome shotgun (WGS) entry which is preliminary data.</text>
</comment>
<protein>
    <submittedName>
        <fullName evidence="1">Uncharacterized protein</fullName>
    </submittedName>
</protein>
<name>A0A3M7RKJ0_BRAPC</name>
<keyword evidence="2" id="KW-1185">Reference proteome</keyword>
<evidence type="ECO:0000313" key="1">
    <source>
        <dbReference type="EMBL" id="RNA23994.1"/>
    </source>
</evidence>
<gene>
    <name evidence="1" type="ORF">BpHYR1_027978</name>
</gene>
<evidence type="ECO:0000313" key="2">
    <source>
        <dbReference type="Proteomes" id="UP000276133"/>
    </source>
</evidence>
<accession>A0A3M7RKJ0</accession>
<dbReference type="AlphaFoldDB" id="A0A3M7RKJ0"/>